<evidence type="ECO:0000259" key="14">
    <source>
        <dbReference type="PROSITE" id="PS50846"/>
    </source>
</evidence>
<keyword evidence="15" id="KW-0378">Hydrolase</keyword>
<keyword evidence="16" id="KW-1185">Reference proteome</keyword>
<evidence type="ECO:0000256" key="13">
    <source>
        <dbReference type="RuleBase" id="RU362081"/>
    </source>
</evidence>
<dbReference type="InterPro" id="IPR036163">
    <property type="entry name" value="HMA_dom_sf"/>
</dbReference>
<dbReference type="Pfam" id="PF00403">
    <property type="entry name" value="HMA"/>
    <property type="match status" value="1"/>
</dbReference>
<feature type="transmembrane region" description="Helical" evidence="13">
    <location>
        <begin position="326"/>
        <end position="345"/>
    </location>
</feature>
<dbReference type="CDD" id="cd00371">
    <property type="entry name" value="HMA"/>
    <property type="match status" value="1"/>
</dbReference>
<evidence type="ECO:0000256" key="7">
    <source>
        <dbReference type="ARBA" id="ARBA00022840"/>
    </source>
</evidence>
<accession>A0A0G3WHP7</accession>
<dbReference type="PANTHER" id="PTHR48085">
    <property type="entry name" value="CADMIUM/ZINC-TRANSPORTING ATPASE HMA2-RELATED"/>
    <property type="match status" value="1"/>
</dbReference>
<dbReference type="Proteomes" id="UP000035704">
    <property type="component" value="Chromosome"/>
</dbReference>
<dbReference type="InterPro" id="IPR023299">
    <property type="entry name" value="ATPase_P-typ_cyto_dom_N"/>
</dbReference>
<dbReference type="KEGG" id="cace:CACET_c35280"/>
<dbReference type="GO" id="GO:0046872">
    <property type="term" value="F:metal ion binding"/>
    <property type="evidence" value="ECO:0007669"/>
    <property type="project" value="UniProtKB-KW"/>
</dbReference>
<keyword evidence="6 13" id="KW-0547">Nucleotide-binding</keyword>
<dbReference type="PRINTS" id="PR00941">
    <property type="entry name" value="CDATPASE"/>
</dbReference>
<dbReference type="NCBIfam" id="TIGR01494">
    <property type="entry name" value="ATPase_P-type"/>
    <property type="match status" value="1"/>
</dbReference>
<dbReference type="SUPFAM" id="SSF56784">
    <property type="entry name" value="HAD-like"/>
    <property type="match status" value="1"/>
</dbReference>
<dbReference type="InterPro" id="IPR044492">
    <property type="entry name" value="P_typ_ATPase_HD_dom"/>
</dbReference>
<evidence type="ECO:0000256" key="10">
    <source>
        <dbReference type="ARBA" id="ARBA00023136"/>
    </source>
</evidence>
<reference evidence="15 16" key="1">
    <citation type="submission" date="2014-10" db="EMBL/GenBank/DDBJ databases">
        <title>Genome sequence of Clostridium aceticum DSM 1496.</title>
        <authorList>
            <person name="Poehlein A."/>
            <person name="Schiel-Bengelsdorf B."/>
            <person name="Gottschalk G."/>
            <person name="Duerre P."/>
            <person name="Daniel R."/>
        </authorList>
    </citation>
    <scope>NUCLEOTIDE SEQUENCE [LARGE SCALE GENOMIC DNA]</scope>
    <source>
        <strain evidence="15 16">DSM 1496</strain>
    </source>
</reference>
<dbReference type="SFLD" id="SFLDF00027">
    <property type="entry name" value="p-type_atpase"/>
    <property type="match status" value="1"/>
</dbReference>
<dbReference type="PROSITE" id="PS50846">
    <property type="entry name" value="HMA_2"/>
    <property type="match status" value="1"/>
</dbReference>
<evidence type="ECO:0000256" key="11">
    <source>
        <dbReference type="ARBA" id="ARBA00039103"/>
    </source>
</evidence>
<evidence type="ECO:0000256" key="1">
    <source>
        <dbReference type="ARBA" id="ARBA00004651"/>
    </source>
</evidence>
<keyword evidence="3" id="KW-0104">Cadmium</keyword>
<feature type="domain" description="HMA" evidence="14">
    <location>
        <begin position="14"/>
        <end position="77"/>
    </location>
</feature>
<dbReference type="PRINTS" id="PR00119">
    <property type="entry name" value="CATATPASE"/>
</dbReference>
<dbReference type="EC" id="7.2.2.21" evidence="11"/>
<dbReference type="EMBL" id="CP009687">
    <property type="protein sequence ID" value="AKL96959.1"/>
    <property type="molecule type" value="Genomic_DNA"/>
</dbReference>
<dbReference type="Gene3D" id="2.70.150.10">
    <property type="entry name" value="Calcium-transporting ATPase, cytoplasmic transduction domain A"/>
    <property type="match status" value="1"/>
</dbReference>
<keyword evidence="13" id="KW-1003">Cell membrane</keyword>
<evidence type="ECO:0000256" key="5">
    <source>
        <dbReference type="ARBA" id="ARBA00022723"/>
    </source>
</evidence>
<evidence type="ECO:0000256" key="3">
    <source>
        <dbReference type="ARBA" id="ARBA00022539"/>
    </source>
</evidence>
<feature type="transmembrane region" description="Helical" evidence="13">
    <location>
        <begin position="690"/>
        <end position="712"/>
    </location>
</feature>
<dbReference type="PATRIC" id="fig|84022.6.peg.3599"/>
<dbReference type="GO" id="GO:0008551">
    <property type="term" value="F:P-type cadmium transporter activity"/>
    <property type="evidence" value="ECO:0007669"/>
    <property type="project" value="UniProtKB-EC"/>
</dbReference>
<dbReference type="InterPro" id="IPR006121">
    <property type="entry name" value="HMA_dom"/>
</dbReference>
<dbReference type="SFLD" id="SFLDS00003">
    <property type="entry name" value="Haloacid_Dehalogenase"/>
    <property type="match status" value="1"/>
</dbReference>
<dbReference type="SFLD" id="SFLDG00002">
    <property type="entry name" value="C1.7:_P-type_atpase_like"/>
    <property type="match status" value="1"/>
</dbReference>
<dbReference type="Pfam" id="PF00702">
    <property type="entry name" value="Hydrolase"/>
    <property type="match status" value="1"/>
</dbReference>
<evidence type="ECO:0000256" key="9">
    <source>
        <dbReference type="ARBA" id="ARBA00022989"/>
    </source>
</evidence>
<proteinExistence type="inferred from homology"/>
<dbReference type="Pfam" id="PF00122">
    <property type="entry name" value="E1-E2_ATPase"/>
    <property type="match status" value="1"/>
</dbReference>
<dbReference type="Gene3D" id="3.30.70.100">
    <property type="match status" value="1"/>
</dbReference>
<keyword evidence="7 13" id="KW-0067">ATP-binding</keyword>
<dbReference type="PROSITE" id="PS00154">
    <property type="entry name" value="ATPASE_E1_E2"/>
    <property type="match status" value="1"/>
</dbReference>
<keyword evidence="4 13" id="KW-0812">Transmembrane</keyword>
<dbReference type="InterPro" id="IPR023214">
    <property type="entry name" value="HAD_sf"/>
</dbReference>
<dbReference type="OrthoDB" id="9760364at2"/>
<evidence type="ECO:0000313" key="15">
    <source>
        <dbReference type="EMBL" id="AKL96959.1"/>
    </source>
</evidence>
<dbReference type="InterPro" id="IPR051014">
    <property type="entry name" value="Cation_Transport_ATPase_IB"/>
</dbReference>
<sequence>MENLQAVKMALSVKRDTFMVKGLDCPSCAGKVEKRVLQIEGVQEAILNFSTSKLYVKHQEQQNEILQAIKETGHEGTLLEGRRQNTKKGQETLWYQNKRTLLTFISGIFTLVGLILSLAVGNKDASIPFFALAMVTGGYHIAKSGLYAVKSLSLDMNFLMLVAAIGAAFLGEWSEGAAVVFLFSIGNTLQVYTMDKTRRAISQLMELAPNEALLKTSSGEVTVPVEELSIGDIVIIKPGERIPIDGTVNQGYSFVNQAPITGESIPVEKMMGSEVFAGTINQQGLLEIKVTKLVEDTTLSKIMNMVEEAQAEKAPSQQFVDKFAKYYTPIVVLLAVAIAFIPPLIGGGDFAPWIKKALILLVISCPCALVISTPVSIVSAIGNASKQGILIKGGIHLEEAGRIKAIAFDKTGTLTLGRPSVIDVEILREKEGEVPLRIAATLEKASEHPIGRAIVKKARYKGIVPDVSLEDFQAIIGQGVKGRVQGKNYYLGNPRLFQENKISLEAAQGKIEDYQKEGKTVVLLGDDTDIICIITVADEIRDMSKTAIEGLKEAGIESTIMLTGDHHTTAKTVAEAIGIQEFKSELLPENKLEAVKELIQKYDKVAMVGDGINDTPALATASVGIAMGAAGTDAALETADIALMGDDLNKLAYVVMLSRKTLKIITQNIIFSIVVKALFLILTFMGRANLWMAVFADTGASIIVILNGMRLLKNKSI</sequence>
<dbReference type="NCBIfam" id="TIGR01525">
    <property type="entry name" value="ATPase-IB_hvy"/>
    <property type="match status" value="1"/>
</dbReference>
<dbReference type="GO" id="GO:0005524">
    <property type="term" value="F:ATP binding"/>
    <property type="evidence" value="ECO:0007669"/>
    <property type="project" value="UniProtKB-UniRule"/>
</dbReference>
<feature type="transmembrane region" description="Helical" evidence="13">
    <location>
        <begin position="357"/>
        <end position="382"/>
    </location>
</feature>
<dbReference type="InterPro" id="IPR023298">
    <property type="entry name" value="ATPase_P-typ_TM_dom_sf"/>
</dbReference>
<protein>
    <recommendedName>
        <fullName evidence="11">Cd(2+)-exporting ATPase</fullName>
        <ecNumber evidence="11">7.2.2.21</ecNumber>
    </recommendedName>
</protein>
<dbReference type="InterPro" id="IPR001757">
    <property type="entry name" value="P_typ_ATPase"/>
</dbReference>
<dbReference type="AlphaFoldDB" id="A0A0G3WHP7"/>
<feature type="transmembrane region" description="Helical" evidence="13">
    <location>
        <begin position="125"/>
        <end position="142"/>
    </location>
</feature>
<comment type="catalytic activity">
    <reaction evidence="12">
        <text>Cd(2+)(in) + ATP + H2O = Cd(2+)(out) + ADP + phosphate + H(+)</text>
        <dbReference type="Rhea" id="RHEA:12132"/>
        <dbReference type="ChEBI" id="CHEBI:15377"/>
        <dbReference type="ChEBI" id="CHEBI:15378"/>
        <dbReference type="ChEBI" id="CHEBI:30616"/>
        <dbReference type="ChEBI" id="CHEBI:43474"/>
        <dbReference type="ChEBI" id="CHEBI:48775"/>
        <dbReference type="ChEBI" id="CHEBI:456216"/>
        <dbReference type="EC" id="7.2.2.21"/>
    </reaction>
</comment>
<dbReference type="GO" id="GO:0016887">
    <property type="term" value="F:ATP hydrolysis activity"/>
    <property type="evidence" value="ECO:0007669"/>
    <property type="project" value="InterPro"/>
</dbReference>
<comment type="subcellular location">
    <subcellularLocation>
        <location evidence="1">Cell membrane</location>
        <topology evidence="1">Multi-pass membrane protein</topology>
    </subcellularLocation>
</comment>
<dbReference type="InterPro" id="IPR008250">
    <property type="entry name" value="ATPase_P-typ_transduc_dom_A_sf"/>
</dbReference>
<dbReference type="SUPFAM" id="SSF81653">
    <property type="entry name" value="Calcium ATPase, transduction domain A"/>
    <property type="match status" value="1"/>
</dbReference>
<dbReference type="STRING" id="84022.CACET_c35280"/>
<dbReference type="NCBIfam" id="TIGR01512">
    <property type="entry name" value="ATPase-IB2_Cd"/>
    <property type="match status" value="1"/>
</dbReference>
<evidence type="ECO:0000256" key="4">
    <source>
        <dbReference type="ARBA" id="ARBA00022692"/>
    </source>
</evidence>
<dbReference type="InterPro" id="IPR018303">
    <property type="entry name" value="ATPase_P-typ_P_site"/>
</dbReference>
<dbReference type="InterPro" id="IPR036412">
    <property type="entry name" value="HAD-like_sf"/>
</dbReference>
<name>A0A0G3WHP7_9CLOT</name>
<evidence type="ECO:0000256" key="2">
    <source>
        <dbReference type="ARBA" id="ARBA00006024"/>
    </source>
</evidence>
<gene>
    <name evidence="15" type="primary">cadA</name>
    <name evidence="15" type="ORF">CACET_c35280</name>
</gene>
<evidence type="ECO:0000256" key="12">
    <source>
        <dbReference type="ARBA" id="ARBA00049338"/>
    </source>
</evidence>
<evidence type="ECO:0000313" key="16">
    <source>
        <dbReference type="Proteomes" id="UP000035704"/>
    </source>
</evidence>
<keyword evidence="5 13" id="KW-0479">Metal-binding</keyword>
<dbReference type="NCBIfam" id="TIGR01511">
    <property type="entry name" value="ATPase-IB1_Cu"/>
    <property type="match status" value="1"/>
</dbReference>
<feature type="transmembrane region" description="Helical" evidence="13">
    <location>
        <begin position="101"/>
        <end position="119"/>
    </location>
</feature>
<keyword evidence="9 13" id="KW-1133">Transmembrane helix</keyword>
<keyword evidence="8" id="KW-1278">Translocase</keyword>
<dbReference type="Gene3D" id="3.40.50.1000">
    <property type="entry name" value="HAD superfamily/HAD-like"/>
    <property type="match status" value="1"/>
</dbReference>
<comment type="similarity">
    <text evidence="2 13">Belongs to the cation transport ATPase (P-type) (TC 3.A.3) family. Type IB subfamily.</text>
</comment>
<dbReference type="SUPFAM" id="SSF81665">
    <property type="entry name" value="Calcium ATPase, transmembrane domain M"/>
    <property type="match status" value="1"/>
</dbReference>
<keyword evidence="10 13" id="KW-0472">Membrane</keyword>
<feature type="transmembrane region" description="Helical" evidence="13">
    <location>
        <begin position="665"/>
        <end position="684"/>
    </location>
</feature>
<dbReference type="SUPFAM" id="SSF55008">
    <property type="entry name" value="HMA, heavy metal-associated domain"/>
    <property type="match status" value="1"/>
</dbReference>
<dbReference type="FunFam" id="2.70.150.10:FF:000002">
    <property type="entry name" value="Copper-transporting ATPase 1, putative"/>
    <property type="match status" value="1"/>
</dbReference>
<evidence type="ECO:0000256" key="8">
    <source>
        <dbReference type="ARBA" id="ARBA00022967"/>
    </source>
</evidence>
<dbReference type="PANTHER" id="PTHR48085:SF5">
    <property type="entry name" value="CADMIUM_ZINC-TRANSPORTING ATPASE HMA4-RELATED"/>
    <property type="match status" value="1"/>
</dbReference>
<evidence type="ECO:0000256" key="6">
    <source>
        <dbReference type="ARBA" id="ARBA00022741"/>
    </source>
</evidence>
<dbReference type="Gene3D" id="3.40.1110.10">
    <property type="entry name" value="Calcium-transporting ATPase, cytoplasmic domain N"/>
    <property type="match status" value="1"/>
</dbReference>
<dbReference type="InterPro" id="IPR059000">
    <property type="entry name" value="ATPase_P-type_domA"/>
</dbReference>
<organism evidence="15 16">
    <name type="scientific">Clostridium aceticum</name>
    <dbReference type="NCBI Taxonomy" id="84022"/>
    <lineage>
        <taxon>Bacteria</taxon>
        <taxon>Bacillati</taxon>
        <taxon>Bacillota</taxon>
        <taxon>Clostridia</taxon>
        <taxon>Eubacteriales</taxon>
        <taxon>Clostridiaceae</taxon>
        <taxon>Clostridium</taxon>
    </lineage>
</organism>
<dbReference type="GO" id="GO:0005886">
    <property type="term" value="C:plasma membrane"/>
    <property type="evidence" value="ECO:0007669"/>
    <property type="project" value="UniProtKB-SubCell"/>
</dbReference>
<dbReference type="InterPro" id="IPR027256">
    <property type="entry name" value="P-typ_ATPase_IB"/>
</dbReference>